<dbReference type="AlphaFoldDB" id="A0A7S0D4B0"/>
<keyword evidence="1" id="KW-1133">Transmembrane helix</keyword>
<name>A0A7S0D4B0_MICPS</name>
<keyword evidence="1" id="KW-0472">Membrane</keyword>
<protein>
    <submittedName>
        <fullName evidence="2">Uncharacterized protein</fullName>
    </submittedName>
</protein>
<feature type="transmembrane region" description="Helical" evidence="1">
    <location>
        <begin position="340"/>
        <end position="364"/>
    </location>
</feature>
<evidence type="ECO:0000256" key="1">
    <source>
        <dbReference type="SAM" id="Phobius"/>
    </source>
</evidence>
<accession>A0A7S0D4B0</accession>
<reference evidence="2" key="1">
    <citation type="submission" date="2021-01" db="EMBL/GenBank/DDBJ databases">
        <authorList>
            <person name="Corre E."/>
            <person name="Pelletier E."/>
            <person name="Niang G."/>
            <person name="Scheremetjew M."/>
            <person name="Finn R."/>
            <person name="Kale V."/>
            <person name="Holt S."/>
            <person name="Cochrane G."/>
            <person name="Meng A."/>
            <person name="Brown T."/>
            <person name="Cohen L."/>
        </authorList>
    </citation>
    <scope>NUCLEOTIDE SEQUENCE</scope>
    <source>
        <strain evidence="2">CCAC1681</strain>
    </source>
</reference>
<gene>
    <name evidence="2" type="ORF">MSP1401_LOCUS6600</name>
</gene>
<dbReference type="EMBL" id="HBEN01007997">
    <property type="protein sequence ID" value="CAD8440955.1"/>
    <property type="molecule type" value="Transcribed_RNA"/>
</dbReference>
<sequence length="584" mass="64217">MSLKKGLRELWEDLMSYRTLKVVKISDQRLAYVHKTLMASILVYSAISMVGSHTYMLKEKPRMYVATTVDDSLRLSNFSTATAAYCDVANTDFAGDTFVAEGAYLNNQCAEHFATSQLTRLTDAGAFVATHVQTQDWTRTCEDDTELTGCVLTDDGDAKNYFPADVDAIALQFRPTYVTSWGVSEPPTTIFAMDVDGEEVDYFYVYDDLPEKRTPKFTIADLLSLGNTSLADTNPVYVSSNFTGTLPSYRLTGLRLNLDFTFSNFRPMAEGRPFHFEPQAKMSVKVTSEGSFVGAGADMYYTGAHGSFDASGTRVEMRGVKIEFQSKGLMGVADGYTGMMALMSCLVMVGVATAIVDVIGAFIYDSFKDDKIEDDGERQHLEHMILNIETSGVPFKHDDLQVMPNVSVKDFLQMLQKDILKLSTLAHHMSRDLSQAGLNRHTMDIASMDVSANEAARFHCALVGPDRSEVYLTGGPQTVGRGHGGSHSKRISHKQLSVVANTHTGVAIVRGMRTKNCSGVALGGGPWQALGMDDEVELMNGDMVALLMDEGADEDETTVEGVFVYRVTLVENKKPPSAGFWPFW</sequence>
<dbReference type="CDD" id="cd22671">
    <property type="entry name" value="FHA_APTX-like"/>
    <property type="match status" value="1"/>
</dbReference>
<proteinExistence type="predicted"/>
<keyword evidence="1" id="KW-0812">Transmembrane</keyword>
<evidence type="ECO:0000313" key="2">
    <source>
        <dbReference type="EMBL" id="CAD8440955.1"/>
    </source>
</evidence>
<organism evidence="2">
    <name type="scientific">Micromonas pusilla</name>
    <name type="common">Picoplanktonic green alga</name>
    <name type="synonym">Chromulina pusilla</name>
    <dbReference type="NCBI Taxonomy" id="38833"/>
    <lineage>
        <taxon>Eukaryota</taxon>
        <taxon>Viridiplantae</taxon>
        <taxon>Chlorophyta</taxon>
        <taxon>Mamiellophyceae</taxon>
        <taxon>Mamiellales</taxon>
        <taxon>Mamiellaceae</taxon>
        <taxon>Micromonas</taxon>
    </lineage>
</organism>
<dbReference type="Gene3D" id="2.60.200.20">
    <property type="match status" value="1"/>
</dbReference>